<comment type="caution">
    <text evidence="7">The sequence shown here is derived from an EMBL/GenBank/DDBJ whole genome shotgun (WGS) entry which is preliminary data.</text>
</comment>
<dbReference type="RefSeq" id="WP_214785950.1">
    <property type="nucleotide sequence ID" value="NZ_JANIEL010000040.1"/>
</dbReference>
<evidence type="ECO:0000313" key="8">
    <source>
        <dbReference type="Proteomes" id="UP001596439"/>
    </source>
</evidence>
<comment type="subunit">
    <text evidence="6">Homodecamer.</text>
</comment>
<comment type="pathway">
    <text evidence="6">Carbohydrate metabolism; D-ribose degradation; D-ribose 5-phosphate from beta-D-ribopyranose: step 1/2.</text>
</comment>
<comment type="function">
    <text evidence="6">Catalyzes the interconversion of beta-pyran and beta-furan forms of D-ribose.</text>
</comment>
<feature type="active site" description="Proton donor" evidence="6">
    <location>
        <position position="20"/>
    </location>
</feature>
<evidence type="ECO:0000256" key="3">
    <source>
        <dbReference type="ARBA" id="ARBA00022490"/>
    </source>
</evidence>
<accession>A0ABW2PH15</accession>
<comment type="catalytic activity">
    <reaction evidence="1 6">
        <text>beta-D-ribopyranose = beta-D-ribofuranose</text>
        <dbReference type="Rhea" id="RHEA:25432"/>
        <dbReference type="ChEBI" id="CHEBI:27476"/>
        <dbReference type="ChEBI" id="CHEBI:47002"/>
        <dbReference type="EC" id="5.4.99.62"/>
    </reaction>
</comment>
<dbReference type="NCBIfam" id="NF008761">
    <property type="entry name" value="PRK11797.1"/>
    <property type="match status" value="1"/>
</dbReference>
<comment type="subcellular location">
    <subcellularLocation>
        <location evidence="6">Cytoplasm</location>
    </subcellularLocation>
</comment>
<keyword evidence="8" id="KW-1185">Reference proteome</keyword>
<dbReference type="PANTHER" id="PTHR37831:SF1">
    <property type="entry name" value="D-RIBOSE PYRANASE"/>
    <property type="match status" value="1"/>
</dbReference>
<dbReference type="EC" id="5.4.99.62" evidence="2 6"/>
<feature type="binding site" evidence="6">
    <location>
        <position position="96"/>
    </location>
    <ligand>
        <name>substrate</name>
    </ligand>
</feature>
<dbReference type="Pfam" id="PF05025">
    <property type="entry name" value="RbsD_FucU"/>
    <property type="match status" value="1"/>
</dbReference>
<comment type="similarity">
    <text evidence="6">Belongs to the RbsD / FucU family. RbsD subfamily.</text>
</comment>
<keyword evidence="5 6" id="KW-0119">Carbohydrate metabolism</keyword>
<keyword evidence="4 6" id="KW-0413">Isomerase</keyword>
<evidence type="ECO:0000256" key="1">
    <source>
        <dbReference type="ARBA" id="ARBA00000223"/>
    </source>
</evidence>
<evidence type="ECO:0000256" key="2">
    <source>
        <dbReference type="ARBA" id="ARBA00012862"/>
    </source>
</evidence>
<dbReference type="InterPro" id="IPR007721">
    <property type="entry name" value="RbsD_FucU"/>
</dbReference>
<evidence type="ECO:0000256" key="5">
    <source>
        <dbReference type="ARBA" id="ARBA00023277"/>
    </source>
</evidence>
<dbReference type="PANTHER" id="PTHR37831">
    <property type="entry name" value="D-RIBOSE PYRANASE"/>
    <property type="match status" value="1"/>
</dbReference>
<evidence type="ECO:0000313" key="7">
    <source>
        <dbReference type="EMBL" id="MFC7388578.1"/>
    </source>
</evidence>
<reference evidence="8" key="1">
    <citation type="journal article" date="2019" name="Int. J. Syst. Evol. Microbiol.">
        <title>The Global Catalogue of Microorganisms (GCM) 10K type strain sequencing project: providing services to taxonomists for standard genome sequencing and annotation.</title>
        <authorList>
            <consortium name="The Broad Institute Genomics Platform"/>
            <consortium name="The Broad Institute Genome Sequencing Center for Infectious Disease"/>
            <person name="Wu L."/>
            <person name="Ma J."/>
        </authorList>
    </citation>
    <scope>NUCLEOTIDE SEQUENCE [LARGE SCALE GENOMIC DNA]</scope>
    <source>
        <strain evidence="8">CCUG 55590</strain>
    </source>
</reference>
<feature type="binding site" evidence="6">
    <location>
        <position position="28"/>
    </location>
    <ligand>
        <name>substrate</name>
    </ligand>
</feature>
<dbReference type="EMBL" id="JBHTCE010000001">
    <property type="protein sequence ID" value="MFC7388578.1"/>
    <property type="molecule type" value="Genomic_DNA"/>
</dbReference>
<proteinExistence type="inferred from homology"/>
<dbReference type="Gene3D" id="3.40.1650.10">
    <property type="entry name" value="RbsD-like domain"/>
    <property type="match status" value="1"/>
</dbReference>
<gene>
    <name evidence="6 7" type="primary">rbsD</name>
    <name evidence="7" type="ORF">ACFQO8_00405</name>
</gene>
<organism evidence="7 8">
    <name type="scientific">Exiguobacterium aestuarii</name>
    <dbReference type="NCBI Taxonomy" id="273527"/>
    <lineage>
        <taxon>Bacteria</taxon>
        <taxon>Bacillati</taxon>
        <taxon>Bacillota</taxon>
        <taxon>Bacilli</taxon>
        <taxon>Bacillales</taxon>
        <taxon>Bacillales Family XII. Incertae Sedis</taxon>
        <taxon>Exiguobacterium</taxon>
    </lineage>
</organism>
<dbReference type="Proteomes" id="UP001596439">
    <property type="component" value="Unassembled WGS sequence"/>
</dbReference>
<feature type="binding site" evidence="6">
    <location>
        <begin position="118"/>
        <end position="120"/>
    </location>
    <ligand>
        <name>substrate</name>
    </ligand>
</feature>
<name>A0ABW2PH15_9BACL</name>
<dbReference type="GO" id="GO:0062193">
    <property type="term" value="F:D-ribose pyranase activity"/>
    <property type="evidence" value="ECO:0007669"/>
    <property type="project" value="UniProtKB-EC"/>
</dbReference>
<sequence>MKKQGILNSHLAKIFADLGHTDRVVIADCGLPIPDGVKRVDLSLRVGEPSFLEVLDVVESDLVVERITIAEEILTNNPTIATSLKERYTNVDMCSHEDFKREVAKAKVVIRTGEATPYANVILHAGVIF</sequence>
<dbReference type="SUPFAM" id="SSF102546">
    <property type="entry name" value="RbsD-like"/>
    <property type="match status" value="1"/>
</dbReference>
<evidence type="ECO:0000256" key="4">
    <source>
        <dbReference type="ARBA" id="ARBA00023235"/>
    </source>
</evidence>
<keyword evidence="3 6" id="KW-0963">Cytoplasm</keyword>
<dbReference type="HAMAP" id="MF_01661">
    <property type="entry name" value="D_rib_pyranase"/>
    <property type="match status" value="1"/>
</dbReference>
<dbReference type="InterPro" id="IPR023064">
    <property type="entry name" value="D-ribose_pyranase"/>
</dbReference>
<dbReference type="InterPro" id="IPR023750">
    <property type="entry name" value="RbsD-like_sf"/>
</dbReference>
<protein>
    <recommendedName>
        <fullName evidence="2 6">D-ribose pyranase</fullName>
        <ecNumber evidence="2 6">5.4.99.62</ecNumber>
    </recommendedName>
</protein>
<evidence type="ECO:0000256" key="6">
    <source>
        <dbReference type="HAMAP-Rule" id="MF_01661"/>
    </source>
</evidence>